<evidence type="ECO:0000256" key="7">
    <source>
        <dbReference type="ARBA" id="ARBA00022764"/>
    </source>
</evidence>
<evidence type="ECO:0000256" key="4">
    <source>
        <dbReference type="ARBA" id="ARBA00014035"/>
    </source>
</evidence>
<protein>
    <recommendedName>
        <fullName evidence="4 10">Outer-membrane lipoprotein carrier protein</fullName>
    </recommendedName>
</protein>
<evidence type="ECO:0000313" key="11">
    <source>
        <dbReference type="EMBL" id="AEK62543.1"/>
    </source>
</evidence>
<evidence type="ECO:0000256" key="10">
    <source>
        <dbReference type="HAMAP-Rule" id="MF_00240"/>
    </source>
</evidence>
<feature type="signal peptide" evidence="10">
    <location>
        <begin position="1"/>
        <end position="41"/>
    </location>
</feature>
<dbReference type="PANTHER" id="PTHR35869">
    <property type="entry name" value="OUTER-MEMBRANE LIPOPROTEIN CARRIER PROTEIN"/>
    <property type="match status" value="1"/>
</dbReference>
<dbReference type="KEGG" id="cfu:CFU_2716"/>
<sequence length="229" mass="24862" precursor="true">MQKKIIASLAGKSNMFAKFKSGRLIVGLSLSMALLPSLAHASALEQFKSFVSSTQSAKGEFSQQLVKIDAGKAPKVTSTSSGVFIFARPGKFIWTYQKPYEQVLQADGDKLYIYDKDLNQVTTKSLGNALGSSPAAILFGSNDLEKNFVLKEGQAKDGMEWLEATPKAKDTTFDHIGIGLKDGVPQAMELRDSFGQVSLLTFKNFVKNPPLSTGQFQFVVPKGADVLNQ</sequence>
<dbReference type="HOGENOM" id="CLU_087560_0_1_4"/>
<comment type="similarity">
    <text evidence="2 10">Belongs to the LolA family.</text>
</comment>
<evidence type="ECO:0000256" key="8">
    <source>
        <dbReference type="ARBA" id="ARBA00022927"/>
    </source>
</evidence>
<organism evidence="11 12">
    <name type="scientific">Collimonas fungivorans (strain Ter331)</name>
    <dbReference type="NCBI Taxonomy" id="1005048"/>
    <lineage>
        <taxon>Bacteria</taxon>
        <taxon>Pseudomonadati</taxon>
        <taxon>Pseudomonadota</taxon>
        <taxon>Betaproteobacteria</taxon>
        <taxon>Burkholderiales</taxon>
        <taxon>Oxalobacteraceae</taxon>
        <taxon>Collimonas</taxon>
    </lineage>
</organism>
<keyword evidence="6 10" id="KW-0732">Signal</keyword>
<evidence type="ECO:0000256" key="2">
    <source>
        <dbReference type="ARBA" id="ARBA00007615"/>
    </source>
</evidence>
<comment type="function">
    <text evidence="10">Participates in the translocation of lipoproteins from the inner membrane to the outer membrane. Only forms a complex with a lipoprotein if the residue after the N-terminal Cys is not an aspartate (The Asp acts as a targeting signal to indicate that the lipoprotein should stay in the inner membrane).</text>
</comment>
<dbReference type="Proteomes" id="UP000008392">
    <property type="component" value="Chromosome"/>
</dbReference>
<keyword evidence="9 10" id="KW-0143">Chaperone</keyword>
<name>G0AHD7_COLFT</name>
<reference evidence="12" key="6">
    <citation type="submission" date="2011-05" db="EMBL/GenBank/DDBJ databases">
        <title>Complete sequence of Collimonas fungivorans Ter331.</title>
        <authorList>
            <person name="Leveau J.H."/>
        </authorList>
    </citation>
    <scope>NUCLEOTIDE SEQUENCE [LARGE SCALE GENOMIC DNA]</scope>
    <source>
        <strain evidence="12">Ter331</strain>
    </source>
</reference>
<dbReference type="GO" id="GO:0042953">
    <property type="term" value="P:lipoprotein transport"/>
    <property type="evidence" value="ECO:0007669"/>
    <property type="project" value="InterPro"/>
</dbReference>
<evidence type="ECO:0000256" key="6">
    <source>
        <dbReference type="ARBA" id="ARBA00022729"/>
    </source>
</evidence>
<keyword evidence="11" id="KW-0449">Lipoprotein</keyword>
<feature type="chain" id="PRO_5009012562" description="Outer-membrane lipoprotein carrier protein" evidence="10">
    <location>
        <begin position="42"/>
        <end position="229"/>
    </location>
</feature>
<dbReference type="EMBL" id="CP002745">
    <property type="protein sequence ID" value="AEK62543.1"/>
    <property type="molecule type" value="Genomic_DNA"/>
</dbReference>
<dbReference type="Gene3D" id="2.50.20.10">
    <property type="entry name" value="Lipoprotein localisation LolA/LolB/LppX"/>
    <property type="match status" value="1"/>
</dbReference>
<dbReference type="HAMAP" id="MF_00240">
    <property type="entry name" value="LolA"/>
    <property type="match status" value="1"/>
</dbReference>
<proteinExistence type="inferred from homology"/>
<evidence type="ECO:0000256" key="3">
    <source>
        <dbReference type="ARBA" id="ARBA00011245"/>
    </source>
</evidence>
<keyword evidence="12" id="KW-1185">Reference proteome</keyword>
<comment type="subcellular location">
    <subcellularLocation>
        <location evidence="1 10">Periplasm</location>
    </subcellularLocation>
</comment>
<dbReference type="NCBIfam" id="NF000661">
    <property type="entry name" value="PRK00031.1-3"/>
    <property type="match status" value="1"/>
</dbReference>
<reference evidence="11 12" key="3">
    <citation type="journal article" date="2008" name="FEMS Microbiol. Ecol.">
        <title>Identification and characterization of genes underlying chitinolysis in Collimonas fungivorans Ter331.</title>
        <authorList>
            <person name="Fritsche K."/>
            <person name="de Boer W."/>
            <person name="Gerards S."/>
            <person name="van den Berg M."/>
            <person name="van Veen J.A."/>
            <person name="Leveau J.H."/>
        </authorList>
    </citation>
    <scope>NUCLEOTIDE SEQUENCE [LARGE SCALE GENOMIC DNA]</scope>
    <source>
        <strain evidence="11 12">Ter331</strain>
    </source>
</reference>
<dbReference type="InterPro" id="IPR018323">
    <property type="entry name" value="OM_lipoprot_carrier_LolA_Pbac"/>
</dbReference>
<dbReference type="InterPro" id="IPR029046">
    <property type="entry name" value="LolA/LolB/LppX"/>
</dbReference>
<reference evidence="11 12" key="1">
    <citation type="journal article" date="2004" name="Environ. Microbiol.">
        <title>Phylogeny-function analysis of (meta)genomic libraries: screening for expression of ribosomal RNA genes by large-insert library fluorescent in situ hybridization (LIL-FISH).</title>
        <authorList>
            <person name="Leveau J.H."/>
            <person name="Gerards S."/>
            <person name="de Boer W."/>
            <person name="van Veen J.A."/>
        </authorList>
    </citation>
    <scope>NUCLEOTIDE SEQUENCE [LARGE SCALE GENOMIC DNA]</scope>
    <source>
        <strain evidence="11 12">Ter331</strain>
    </source>
</reference>
<accession>G0AHD7</accession>
<dbReference type="STRING" id="1005048.CFU_2716"/>
<keyword evidence="7 10" id="KW-0574">Periplasm</keyword>
<dbReference type="NCBIfam" id="TIGR00547">
    <property type="entry name" value="lolA"/>
    <property type="match status" value="1"/>
</dbReference>
<dbReference type="Pfam" id="PF03548">
    <property type="entry name" value="LolA"/>
    <property type="match status" value="1"/>
</dbReference>
<dbReference type="SUPFAM" id="SSF89392">
    <property type="entry name" value="Prokaryotic lipoproteins and lipoprotein localization factors"/>
    <property type="match status" value="1"/>
</dbReference>
<reference evidence="11 12" key="4">
    <citation type="journal article" date="2010" name="Environ. Microbiol.">
        <title>The bacterial genus Collimonas: mycophagy, weathering and other adaptive solutions to life in oligotrophic soil environments.</title>
        <authorList>
            <person name="Leveau J.H."/>
            <person name="Uroz S."/>
            <person name="de Boer W."/>
        </authorList>
    </citation>
    <scope>NUCLEOTIDE SEQUENCE [LARGE SCALE GENOMIC DNA]</scope>
    <source>
        <strain evidence="11 12">Ter331</strain>
    </source>
</reference>
<evidence type="ECO:0000256" key="1">
    <source>
        <dbReference type="ARBA" id="ARBA00004418"/>
    </source>
</evidence>
<gene>
    <name evidence="10 11" type="primary">lolA</name>
    <name evidence="11" type="ordered locus">CFU_2716</name>
</gene>
<reference evidence="11 12" key="5">
    <citation type="journal article" date="2011" name="ISME J.">
        <title>Dual transcriptional profiling of a bacterial/fungal confrontation: Collimonas fungivorans versus Aspergillus niger.</title>
        <authorList>
            <person name="Mela F."/>
            <person name="Fritsche K."/>
            <person name="de Boer W."/>
            <person name="van Veen J.A."/>
            <person name="de Graaff L.H."/>
            <person name="van den Berg M."/>
            <person name="Leveau J.H."/>
        </authorList>
    </citation>
    <scope>NUCLEOTIDE SEQUENCE [LARGE SCALE GENOMIC DNA]</scope>
    <source>
        <strain evidence="11 12">Ter331</strain>
    </source>
</reference>
<dbReference type="CDD" id="cd16325">
    <property type="entry name" value="LolA"/>
    <property type="match status" value="1"/>
</dbReference>
<keyword evidence="5 10" id="KW-0813">Transport</keyword>
<dbReference type="GO" id="GO:0044874">
    <property type="term" value="P:lipoprotein localization to outer membrane"/>
    <property type="evidence" value="ECO:0007669"/>
    <property type="project" value="UniProtKB-UniRule"/>
</dbReference>
<reference evidence="11 12" key="2">
    <citation type="journal article" date="2006" name="J. Microbiol. Methods">
        <title>Genomic flank-sequencing of plasposon insertion sites for rapid identification of functional genes.</title>
        <authorList>
            <person name="Leveau J.H."/>
            <person name="Gerards S."/>
            <person name="Fritsche K."/>
            <person name="Zondag G."/>
            <person name="van Veen J.A."/>
        </authorList>
    </citation>
    <scope>NUCLEOTIDE SEQUENCE [LARGE SCALE GENOMIC DNA]</scope>
    <source>
        <strain evidence="11 12">Ter331</strain>
    </source>
</reference>
<keyword evidence="8 10" id="KW-0653">Protein transport</keyword>
<evidence type="ECO:0000313" key="12">
    <source>
        <dbReference type="Proteomes" id="UP000008392"/>
    </source>
</evidence>
<evidence type="ECO:0000256" key="5">
    <source>
        <dbReference type="ARBA" id="ARBA00022448"/>
    </source>
</evidence>
<dbReference type="InterPro" id="IPR004564">
    <property type="entry name" value="OM_lipoprot_carrier_LolA-like"/>
</dbReference>
<dbReference type="PANTHER" id="PTHR35869:SF1">
    <property type="entry name" value="OUTER-MEMBRANE LIPOPROTEIN CARRIER PROTEIN"/>
    <property type="match status" value="1"/>
</dbReference>
<evidence type="ECO:0000256" key="9">
    <source>
        <dbReference type="ARBA" id="ARBA00023186"/>
    </source>
</evidence>
<dbReference type="GO" id="GO:0042597">
    <property type="term" value="C:periplasmic space"/>
    <property type="evidence" value="ECO:0007669"/>
    <property type="project" value="UniProtKB-SubCell"/>
</dbReference>
<dbReference type="AlphaFoldDB" id="G0AHD7"/>
<dbReference type="eggNOG" id="COG2834">
    <property type="taxonomic scope" value="Bacteria"/>
</dbReference>
<comment type="subunit">
    <text evidence="3 10">Monomer.</text>
</comment>